<dbReference type="AlphaFoldDB" id="A0A0E2HED2"/>
<name>A0A0E2HED2_9FIRM</name>
<dbReference type="SUPFAM" id="SSF54862">
    <property type="entry name" value="4Fe-4S ferredoxins"/>
    <property type="match status" value="1"/>
</dbReference>
<dbReference type="Pfam" id="PF25160">
    <property type="entry name" value="LdpA_Fe-S-bd"/>
    <property type="match status" value="1"/>
</dbReference>
<dbReference type="InterPro" id="IPR027631">
    <property type="entry name" value="Mono_FeFe_hydrog"/>
</dbReference>
<evidence type="ECO:0000313" key="5">
    <source>
        <dbReference type="EMBL" id="ENZ18628.1"/>
    </source>
</evidence>
<proteinExistence type="predicted"/>
<dbReference type="InterPro" id="IPR017896">
    <property type="entry name" value="4Fe4S_Fe-S-bd"/>
</dbReference>
<comment type="caution">
    <text evidence="5">The sequence shown here is derived from an EMBL/GenBank/DDBJ whole genome shotgun (WGS) entry which is preliminary data.</text>
</comment>
<dbReference type="PATRIC" id="fig|999408.3.peg.1298"/>
<dbReference type="CDD" id="cd10549">
    <property type="entry name" value="MtMvhB_like"/>
    <property type="match status" value="1"/>
</dbReference>
<organism evidence="5 6">
    <name type="scientific">[Clostridium] clostridioforme 90A8</name>
    <dbReference type="NCBI Taxonomy" id="999408"/>
    <lineage>
        <taxon>Bacteria</taxon>
        <taxon>Bacillati</taxon>
        <taxon>Bacillota</taxon>
        <taxon>Clostridia</taxon>
        <taxon>Lachnospirales</taxon>
        <taxon>Lachnospiraceae</taxon>
        <taxon>Enterocloster</taxon>
    </lineage>
</organism>
<accession>A0A0E2HED2</accession>
<dbReference type="InterPro" id="IPR009016">
    <property type="entry name" value="Fe_hydrogenase"/>
</dbReference>
<evidence type="ECO:0000256" key="3">
    <source>
        <dbReference type="ARBA" id="ARBA00023014"/>
    </source>
</evidence>
<evidence type="ECO:0000256" key="2">
    <source>
        <dbReference type="ARBA" id="ARBA00023004"/>
    </source>
</evidence>
<dbReference type="InterPro" id="IPR017900">
    <property type="entry name" value="4Fe4S_Fe_S_CS"/>
</dbReference>
<dbReference type="InterPro" id="IPR050340">
    <property type="entry name" value="Cytosolic_Fe-S_CAF"/>
</dbReference>
<dbReference type="GO" id="GO:0046872">
    <property type="term" value="F:metal ion binding"/>
    <property type="evidence" value="ECO:0007669"/>
    <property type="project" value="UniProtKB-KW"/>
</dbReference>
<dbReference type="Gene3D" id="3.40.950.10">
    <property type="entry name" value="Fe-only Hydrogenase (Larger Subunit), Chain L, domain 3"/>
    <property type="match status" value="1"/>
</dbReference>
<dbReference type="PANTHER" id="PTHR11615">
    <property type="entry name" value="NITRATE, FORMATE, IRON DEHYDROGENASE"/>
    <property type="match status" value="1"/>
</dbReference>
<dbReference type="EMBL" id="AGYR01000008">
    <property type="protein sequence ID" value="ENZ18628.1"/>
    <property type="molecule type" value="Genomic_DNA"/>
</dbReference>
<dbReference type="InterPro" id="IPR057431">
    <property type="entry name" value="LdpA_Fe-S-bd"/>
</dbReference>
<dbReference type="PROSITE" id="PS51379">
    <property type="entry name" value="4FE4S_FER_2"/>
    <property type="match status" value="2"/>
</dbReference>
<dbReference type="NCBIfam" id="TIGR04105">
    <property type="entry name" value="FeFe_hydrog_B1"/>
    <property type="match status" value="1"/>
</dbReference>
<dbReference type="Pfam" id="PF00037">
    <property type="entry name" value="Fer4"/>
    <property type="match status" value="1"/>
</dbReference>
<dbReference type="InterPro" id="IPR004108">
    <property type="entry name" value="Fe_hydrogenase_lsu_C"/>
</dbReference>
<sequence length="510" mass="56035">MAYANDMYCAQETIGRSPSARNEEEKKMVTNDATILRLKHDVLYEVAKAAWEGNLDEKREQIPYSMIPGPQATYRCCIYKEREIIRQRVRLAEGKCPTGKDTSNVVQVINAACEECPIASYIVTDNCRKCMGKACQNSCNFGAISMGRERAYIEPGKCKECGKCSQACPYNAIAHLERPCKKICPVDAITYDEYGICVIDEKKCIQCGACIHSCPFGAIGSKTFMVDVIRLIKAGKRVVAMVAPATEGQFGPDITMASWKIALKQLGFADMIEVGLGGDMTAAYEAEEWAQANKEGKKMTTSCCPAFVNMIKQHFPMLLENMSTTVSPMCAVSRMIKSQAPDTVTVFIGPCIAKKSESLDLNVKGNADYAMTFGEIRAMMRAKGVELQPAENDYQESSVFGKRFGNGGGVTAAVLECLKEMDENTDIKVARCNGAAECKKALLLMKVGKLPEDFVEGMACVGGCVGGPSRHKTETEAKKARDQLIGAAEERHVLENLKKYPMDEFSMHRH</sequence>
<gene>
    <name evidence="5" type="ORF">HMPREF1090_01212</name>
</gene>
<dbReference type="HOGENOM" id="CLU_039046_0_1_9"/>
<evidence type="ECO:0000313" key="6">
    <source>
        <dbReference type="Proteomes" id="UP000013085"/>
    </source>
</evidence>
<keyword evidence="2" id="KW-0408">Iron</keyword>
<keyword evidence="3" id="KW-0411">Iron-sulfur</keyword>
<feature type="domain" description="4Fe-4S ferredoxin-type" evidence="4">
    <location>
        <begin position="149"/>
        <end position="178"/>
    </location>
</feature>
<keyword evidence="1" id="KW-0479">Metal-binding</keyword>
<dbReference type="Gene3D" id="3.30.70.20">
    <property type="match status" value="2"/>
</dbReference>
<evidence type="ECO:0000259" key="4">
    <source>
        <dbReference type="PROSITE" id="PS51379"/>
    </source>
</evidence>
<evidence type="ECO:0000256" key="1">
    <source>
        <dbReference type="ARBA" id="ARBA00022723"/>
    </source>
</evidence>
<protein>
    <submittedName>
        <fullName evidence="5">[FeFe] hydrogenase, group B1/B3</fullName>
    </submittedName>
</protein>
<feature type="domain" description="4Fe-4S ferredoxin-type" evidence="4">
    <location>
        <begin position="195"/>
        <end position="224"/>
    </location>
</feature>
<dbReference type="Proteomes" id="UP000013085">
    <property type="component" value="Unassembled WGS sequence"/>
</dbReference>
<dbReference type="GO" id="GO:0051536">
    <property type="term" value="F:iron-sulfur cluster binding"/>
    <property type="evidence" value="ECO:0007669"/>
    <property type="project" value="UniProtKB-KW"/>
</dbReference>
<reference evidence="5 6" key="1">
    <citation type="submission" date="2013-01" db="EMBL/GenBank/DDBJ databases">
        <title>The Genome Sequence of Clostridium clostridioforme 90A8.</title>
        <authorList>
            <consortium name="The Broad Institute Genome Sequencing Platform"/>
            <person name="Earl A."/>
            <person name="Ward D."/>
            <person name="Feldgarden M."/>
            <person name="Gevers D."/>
            <person name="Courvalin P."/>
            <person name="Lambert T."/>
            <person name="Walker B."/>
            <person name="Young S.K."/>
            <person name="Zeng Q."/>
            <person name="Gargeya S."/>
            <person name="Fitzgerald M."/>
            <person name="Haas B."/>
            <person name="Abouelleil A."/>
            <person name="Alvarado L."/>
            <person name="Arachchi H.M."/>
            <person name="Berlin A.M."/>
            <person name="Chapman S.B."/>
            <person name="Dewar J."/>
            <person name="Goldberg J."/>
            <person name="Griggs A."/>
            <person name="Gujja S."/>
            <person name="Hansen M."/>
            <person name="Howarth C."/>
            <person name="Imamovic A."/>
            <person name="Larimer J."/>
            <person name="McCowan C."/>
            <person name="Murphy C."/>
            <person name="Neiman D."/>
            <person name="Pearson M."/>
            <person name="Priest M."/>
            <person name="Roberts A."/>
            <person name="Saif S."/>
            <person name="Shea T."/>
            <person name="Sisk P."/>
            <person name="Sykes S."/>
            <person name="Wortman J."/>
            <person name="Nusbaum C."/>
            <person name="Birren B."/>
        </authorList>
    </citation>
    <scope>NUCLEOTIDE SEQUENCE [LARGE SCALE GENOMIC DNA]</scope>
    <source>
        <strain evidence="5 6">90A8</strain>
    </source>
</reference>
<dbReference type="PROSITE" id="PS00198">
    <property type="entry name" value="4FE4S_FER_1"/>
    <property type="match status" value="1"/>
</dbReference>
<dbReference type="Pfam" id="PF02906">
    <property type="entry name" value="Fe_hyd_lg_C"/>
    <property type="match status" value="1"/>
</dbReference>
<dbReference type="SUPFAM" id="SSF53920">
    <property type="entry name" value="Fe-only hydrogenase"/>
    <property type="match status" value="1"/>
</dbReference>